<dbReference type="Proteomes" id="UP000312594">
    <property type="component" value="Unassembled WGS sequence"/>
</dbReference>
<name>A0A5C5BSC3_EGGLN</name>
<accession>A0A5C5BSC3</accession>
<evidence type="ECO:0000313" key="1">
    <source>
        <dbReference type="EMBL" id="TNU89513.1"/>
    </source>
</evidence>
<reference evidence="1 2" key="1">
    <citation type="journal article" date="2005" name="Appl. Environ. Microbiol.">
        <title>Intestinal bacterial communities that produce active estrogen-like compounds enterodiol and enterolactone in humans.</title>
        <authorList>
            <person name="Clavel T."/>
            <person name="Henderson G."/>
            <person name="Alpert C.A."/>
            <person name="Philippe C."/>
            <person name="Rigottier-Gois L."/>
            <person name="Dore J."/>
            <person name="Blaut M."/>
        </authorList>
    </citation>
    <scope>NUCLEOTIDE SEQUENCE [LARGE SCALE GENOMIC DNA]</scope>
    <source>
        <strain evidence="1 2">SECO-MT75m2</strain>
    </source>
</reference>
<gene>
    <name evidence="1" type="ORF">FIC87_10970</name>
</gene>
<organism evidence="1 2">
    <name type="scientific">Eggerthella lenta</name>
    <name type="common">Eubacterium lentum</name>
    <dbReference type="NCBI Taxonomy" id="84112"/>
    <lineage>
        <taxon>Bacteria</taxon>
        <taxon>Bacillati</taxon>
        <taxon>Actinomycetota</taxon>
        <taxon>Coriobacteriia</taxon>
        <taxon>Eggerthellales</taxon>
        <taxon>Eggerthellaceae</taxon>
        <taxon>Eggerthella</taxon>
    </lineage>
</organism>
<dbReference type="EMBL" id="VEVP01000027">
    <property type="protein sequence ID" value="TNU89513.1"/>
    <property type="molecule type" value="Genomic_DNA"/>
</dbReference>
<dbReference type="RefSeq" id="WP_139912811.1">
    <property type="nucleotide sequence ID" value="NZ_VEVP01000027.1"/>
</dbReference>
<evidence type="ECO:0000313" key="2">
    <source>
        <dbReference type="Proteomes" id="UP000312594"/>
    </source>
</evidence>
<protein>
    <submittedName>
        <fullName evidence="1">Uncharacterized protein</fullName>
    </submittedName>
</protein>
<dbReference type="AlphaFoldDB" id="A0A5C5BSC3"/>
<comment type="caution">
    <text evidence="1">The sequence shown here is derived from an EMBL/GenBank/DDBJ whole genome shotgun (WGS) entry which is preliminary data.</text>
</comment>
<sequence length="577" mass="66167">MKFHEQLNAYIERIDCMAKEVSELSGISAATLSRYRTGTRIPDATSESFENLCSAIAELAERKQLVGITAESVREQFMQASDLRLRDTNRLLENFDLLLATLDVSISKLCRHINYDASTVFRFRNGSRHPSDPEKFASSVAEYVAREWDTAQDRIVLAHLLGCSEEELASSSARYEVLVQWLYGNHVHKKHHVSDFLSKLDEFNLNDYIKAIHFDELKVPSVPFQMPVSKTYFGIDQMMESELDFLKATVVSKSNAPVIMYSDMPMAEMAKDPEFPKKWMYGMAMMLKKGLHLNQIHDLNRSFEDMMLGLESWIPMYMTGQISPFYLKEPSNNVFLHLLKVSGAAALSGEAVMGYHAEGKYYLTKSKKELRYYTKRAQELLSVARPLMDIYRVGNKNELNAFLQADSEVAGKRKSIFSSLPLYTIDMLLLEEMLAQGGFSQDEISHIEGVAMTARQRILHILESSEIEVKVPKLSEEEFEAYPLALDLSAAFCEQNVVYTYEQYLAHMENTDFFATEHSRYRVEKTSSQTFRNLQINIHEGKWAMVSKVFSPAIHFVIYHPKLRRAIEEFIPPVVEE</sequence>
<proteinExistence type="predicted"/>